<dbReference type="Proteomes" id="UP000556084">
    <property type="component" value="Unassembled WGS sequence"/>
</dbReference>
<dbReference type="InterPro" id="IPR032710">
    <property type="entry name" value="NTF2-like_dom_sf"/>
</dbReference>
<dbReference type="PANTHER" id="PTHR34957">
    <property type="entry name" value="NUCLEAR TRANSPORT FACTOR 2 (NTF2) FAMILY PROTEIN"/>
    <property type="match status" value="1"/>
</dbReference>
<name>A0A7W7LQC8_9ACTN</name>
<proteinExistence type="predicted"/>
<protein>
    <submittedName>
        <fullName evidence="3">Ketosteroid isomerase-like protein</fullName>
    </submittedName>
</protein>
<feature type="region of interest" description="Disordered" evidence="1">
    <location>
        <begin position="135"/>
        <end position="165"/>
    </location>
</feature>
<dbReference type="InterPro" id="IPR037401">
    <property type="entry name" value="SnoaL-like"/>
</dbReference>
<keyword evidence="4" id="KW-1185">Reference proteome</keyword>
<dbReference type="AlphaFoldDB" id="A0A7W7LQC8"/>
<organism evidence="3 4">
    <name type="scientific">Streptomyces olivoverticillatus</name>
    <dbReference type="NCBI Taxonomy" id="66427"/>
    <lineage>
        <taxon>Bacteria</taxon>
        <taxon>Bacillati</taxon>
        <taxon>Actinomycetota</taxon>
        <taxon>Actinomycetes</taxon>
        <taxon>Kitasatosporales</taxon>
        <taxon>Streptomycetaceae</taxon>
        <taxon>Streptomyces</taxon>
    </lineage>
</organism>
<dbReference type="GO" id="GO:0016853">
    <property type="term" value="F:isomerase activity"/>
    <property type="evidence" value="ECO:0007669"/>
    <property type="project" value="UniProtKB-KW"/>
</dbReference>
<dbReference type="EMBL" id="JACHJH010000004">
    <property type="protein sequence ID" value="MBB4894357.1"/>
    <property type="molecule type" value="Genomic_DNA"/>
</dbReference>
<dbReference type="Gene3D" id="3.10.450.50">
    <property type="match status" value="1"/>
</dbReference>
<feature type="domain" description="SnoaL-like" evidence="2">
    <location>
        <begin position="11"/>
        <end position="139"/>
    </location>
</feature>
<evidence type="ECO:0000256" key="1">
    <source>
        <dbReference type="SAM" id="MobiDB-lite"/>
    </source>
</evidence>
<keyword evidence="3" id="KW-0413">Isomerase</keyword>
<sequence>MTSAPTDSERVELANTALYEAMERGDTAAMDRLWLNEPGADVSCVHPGWPVLRGRSEVLRSYALIMASTDYIQFFLTDVEVSVNGDTALVTCTENILSGGPAENEGELGPLVGQLVVATNVFRRSGDEWKVWSHHGSPVLAGREDDEDDAPGAEGDGAGPAEPTV</sequence>
<evidence type="ECO:0000259" key="2">
    <source>
        <dbReference type="Pfam" id="PF13474"/>
    </source>
</evidence>
<dbReference type="Pfam" id="PF13474">
    <property type="entry name" value="SnoaL_3"/>
    <property type="match status" value="1"/>
</dbReference>
<evidence type="ECO:0000313" key="4">
    <source>
        <dbReference type="Proteomes" id="UP000556084"/>
    </source>
</evidence>
<comment type="caution">
    <text evidence="3">The sequence shown here is derived from an EMBL/GenBank/DDBJ whole genome shotgun (WGS) entry which is preliminary data.</text>
</comment>
<reference evidence="3 4" key="1">
    <citation type="submission" date="2020-08" db="EMBL/GenBank/DDBJ databases">
        <title>Genomic Encyclopedia of Type Strains, Phase III (KMG-III): the genomes of soil and plant-associated and newly described type strains.</title>
        <authorList>
            <person name="Whitman W."/>
        </authorList>
    </citation>
    <scope>NUCLEOTIDE SEQUENCE [LARGE SCALE GENOMIC DNA]</scope>
    <source>
        <strain evidence="3 4">CECT 3266</strain>
    </source>
</reference>
<evidence type="ECO:0000313" key="3">
    <source>
        <dbReference type="EMBL" id="MBB4894357.1"/>
    </source>
</evidence>
<dbReference type="RefSeq" id="WP_184350146.1">
    <property type="nucleotide sequence ID" value="NZ_JACHJH010000004.1"/>
</dbReference>
<dbReference type="PANTHER" id="PTHR34957:SF1">
    <property type="entry name" value="NUCLEAR TRANSPORT FACTOR 2 (NTF2) FAMILY PROTEIN"/>
    <property type="match status" value="1"/>
</dbReference>
<dbReference type="SUPFAM" id="SSF54427">
    <property type="entry name" value="NTF2-like"/>
    <property type="match status" value="1"/>
</dbReference>
<accession>A0A7W7LQC8</accession>
<gene>
    <name evidence="3" type="ORF">FHS39_003391</name>
</gene>